<evidence type="ECO:0000256" key="2">
    <source>
        <dbReference type="NCBIfam" id="TIGR00542"/>
    </source>
</evidence>
<evidence type="ECO:0000313" key="4">
    <source>
        <dbReference type="EMBL" id="MCV2232690.1"/>
    </source>
</evidence>
<organism evidence="4 5">
    <name type="scientific">Paracholeplasma manati</name>
    <dbReference type="NCBI Taxonomy" id="591373"/>
    <lineage>
        <taxon>Bacteria</taxon>
        <taxon>Bacillati</taxon>
        <taxon>Mycoplasmatota</taxon>
        <taxon>Mollicutes</taxon>
        <taxon>Acholeplasmatales</taxon>
        <taxon>Acholeplasmataceae</taxon>
        <taxon>Paracholeplasma</taxon>
    </lineage>
</organism>
<evidence type="ECO:0000256" key="1">
    <source>
        <dbReference type="ARBA" id="ARBA00023235"/>
    </source>
</evidence>
<comment type="caution">
    <text evidence="4">The sequence shown here is derived from an EMBL/GenBank/DDBJ whole genome shotgun (WGS) entry which is preliminary data.</text>
</comment>
<dbReference type="InterPro" id="IPR013022">
    <property type="entry name" value="Xyl_isomerase-like_TIM-brl"/>
</dbReference>
<feature type="domain" description="Xylose isomerase-like TIM barrel" evidence="3">
    <location>
        <begin position="24"/>
        <end position="274"/>
    </location>
</feature>
<sequence length="281" mass="32146">MKTYQLGLYEKAMPNTLSFHQKIQLTKKHGFDFIELSIDETNEKLARLDWDDTSIDIIKETLRSEDCFIQSICLSGHRKYPLGSESKAIREASLKIMEKAIILAHKLGVRYIQIAGYDEYYLPSNEQTKAYFIEGLKQSIIMASTYGVILAFETMETPFMNTVEKAMYYVQLIDSPYLKIYPDVGNLTNAQQGQADLVTKDIIFGKGHIVAGHLKETKPNIFRNLNFGEGHTNYPVCIQALADCGVRLFVGEFWYTGNEDWETRLSQASQFLRKHIEGVLE</sequence>
<dbReference type="EMBL" id="JAOVQM010000008">
    <property type="protein sequence ID" value="MCV2232690.1"/>
    <property type="molecule type" value="Genomic_DNA"/>
</dbReference>
<accession>A0ABT2Y7J2</accession>
<dbReference type="PANTHER" id="PTHR43489">
    <property type="entry name" value="ISOMERASE"/>
    <property type="match status" value="1"/>
</dbReference>
<dbReference type="GO" id="GO:0034015">
    <property type="term" value="F:L-ribulose-5-phosphate 3-epimerase activity"/>
    <property type="evidence" value="ECO:0007669"/>
    <property type="project" value="UniProtKB-EC"/>
</dbReference>
<proteinExistence type="predicted"/>
<dbReference type="NCBIfam" id="NF009689">
    <property type="entry name" value="PRK13210.1"/>
    <property type="match status" value="1"/>
</dbReference>
<evidence type="ECO:0000313" key="5">
    <source>
        <dbReference type="Proteomes" id="UP001177160"/>
    </source>
</evidence>
<dbReference type="PANTHER" id="PTHR43489:SF1">
    <property type="entry name" value="L-RIBULOSE-5-PHOSPHATE 3-EPIMERASE SGBU-RELATED"/>
    <property type="match status" value="1"/>
</dbReference>
<dbReference type="InterPro" id="IPR036237">
    <property type="entry name" value="Xyl_isomerase-like_sf"/>
</dbReference>
<reference evidence="4" key="1">
    <citation type="submission" date="2022-09" db="EMBL/GenBank/DDBJ databases">
        <title>Novel Mycoplasma species identified in domestic and wild animals.</title>
        <authorList>
            <person name="Volokhov D.V."/>
            <person name="Furtak V.A."/>
            <person name="Zagorodnyaya T.A."/>
        </authorList>
    </citation>
    <scope>NUCLEOTIDE SEQUENCE</scope>
    <source>
        <strain evidence="4">Oakley</strain>
    </source>
</reference>
<dbReference type="NCBIfam" id="NF009688">
    <property type="entry name" value="PRK13209.1"/>
    <property type="match status" value="1"/>
</dbReference>
<dbReference type="SUPFAM" id="SSF51658">
    <property type="entry name" value="Xylose isomerase-like"/>
    <property type="match status" value="1"/>
</dbReference>
<dbReference type="Proteomes" id="UP001177160">
    <property type="component" value="Unassembled WGS sequence"/>
</dbReference>
<dbReference type="InterPro" id="IPR050417">
    <property type="entry name" value="Sugar_Epim/Isomerase"/>
</dbReference>
<dbReference type="Gene3D" id="3.20.20.150">
    <property type="entry name" value="Divalent-metal-dependent TIM barrel enzymes"/>
    <property type="match status" value="1"/>
</dbReference>
<protein>
    <recommendedName>
        <fullName evidence="2">L-ribulose-5-phosphate 3-epimerase</fullName>
    </recommendedName>
</protein>
<keyword evidence="1 4" id="KW-0413">Isomerase</keyword>
<evidence type="ECO:0000259" key="3">
    <source>
        <dbReference type="Pfam" id="PF01261"/>
    </source>
</evidence>
<dbReference type="InterPro" id="IPR004560">
    <property type="entry name" value="L-Ru-5P_3-Epase"/>
</dbReference>
<dbReference type="Pfam" id="PF01261">
    <property type="entry name" value="AP_endonuc_2"/>
    <property type="match status" value="1"/>
</dbReference>
<gene>
    <name evidence="4" type="ORF">N7548_07650</name>
</gene>
<dbReference type="NCBIfam" id="TIGR00542">
    <property type="entry name" value="hxl6Piso_put"/>
    <property type="match status" value="1"/>
</dbReference>
<keyword evidence="5" id="KW-1185">Reference proteome</keyword>
<name>A0ABT2Y7J2_9MOLU</name>
<dbReference type="RefSeq" id="WP_263608879.1">
    <property type="nucleotide sequence ID" value="NZ_JAOVQM010000008.1"/>
</dbReference>